<dbReference type="PROSITE" id="PS50943">
    <property type="entry name" value="HTH_CROC1"/>
    <property type="match status" value="1"/>
</dbReference>
<dbReference type="InterPro" id="IPR052359">
    <property type="entry name" value="HTH-type_reg/antitoxin"/>
</dbReference>
<keyword evidence="6" id="KW-1185">Reference proteome</keyword>
<evidence type="ECO:0000259" key="4">
    <source>
        <dbReference type="PROSITE" id="PS50943"/>
    </source>
</evidence>
<protein>
    <submittedName>
        <fullName evidence="5">HTH-type transcriptional regulator</fullName>
    </submittedName>
</protein>
<dbReference type="CDD" id="cd00093">
    <property type="entry name" value="HTH_XRE"/>
    <property type="match status" value="1"/>
</dbReference>
<keyword evidence="3" id="KW-0804">Transcription</keyword>
<dbReference type="RefSeq" id="WP_347795792.1">
    <property type="nucleotide sequence ID" value="NZ_JAYMYY010000005.1"/>
</dbReference>
<gene>
    <name evidence="5" type="ORF">VSR74_16935</name>
</gene>
<comment type="caution">
    <text evidence="5">The sequence shown here is derived from an EMBL/GenBank/DDBJ whole genome shotgun (WGS) entry which is preliminary data.</text>
</comment>
<dbReference type="SMART" id="SM00530">
    <property type="entry name" value="HTH_XRE"/>
    <property type="match status" value="1"/>
</dbReference>
<sequence length="96" mass="10759">MEEKDPTFELLSSLEQIVFKDASPMTALTPKTSVFAEFEELRKGTGLQMADLAKAMGVSVSTLQEWESRRVKPSATELNLMRLIQADPQICKRLIS</sequence>
<dbReference type="PANTHER" id="PTHR36511">
    <property type="entry name" value="MERR FAMILY BACTERIAL REGULATORY PROTEIN"/>
    <property type="match status" value="1"/>
</dbReference>
<dbReference type="Gene3D" id="1.10.260.40">
    <property type="entry name" value="lambda repressor-like DNA-binding domains"/>
    <property type="match status" value="1"/>
</dbReference>
<dbReference type="InterPro" id="IPR001387">
    <property type="entry name" value="Cro/C1-type_HTH"/>
</dbReference>
<keyword evidence="1" id="KW-0805">Transcription regulation</keyword>
<dbReference type="Proteomes" id="UP001444146">
    <property type="component" value="Unassembled WGS sequence"/>
</dbReference>
<dbReference type="SUPFAM" id="SSF47413">
    <property type="entry name" value="lambda repressor-like DNA-binding domains"/>
    <property type="match status" value="1"/>
</dbReference>
<evidence type="ECO:0000256" key="3">
    <source>
        <dbReference type="ARBA" id="ARBA00023163"/>
    </source>
</evidence>
<evidence type="ECO:0000313" key="6">
    <source>
        <dbReference type="Proteomes" id="UP001444146"/>
    </source>
</evidence>
<organism evidence="5 6">
    <name type="scientific">Pseudocitrobacter cyperus</name>
    <dbReference type="NCBI Taxonomy" id="3112843"/>
    <lineage>
        <taxon>Bacteria</taxon>
        <taxon>Pseudomonadati</taxon>
        <taxon>Pseudomonadota</taxon>
        <taxon>Gammaproteobacteria</taxon>
        <taxon>Enterobacterales</taxon>
        <taxon>Enterobacteriaceae</taxon>
        <taxon>Pseudocitrobacter</taxon>
    </lineage>
</organism>
<accession>A0ABV0HM62</accession>
<evidence type="ECO:0000256" key="2">
    <source>
        <dbReference type="ARBA" id="ARBA00023125"/>
    </source>
</evidence>
<dbReference type="Pfam" id="PF01381">
    <property type="entry name" value="HTH_3"/>
    <property type="match status" value="1"/>
</dbReference>
<evidence type="ECO:0000256" key="1">
    <source>
        <dbReference type="ARBA" id="ARBA00023015"/>
    </source>
</evidence>
<proteinExistence type="predicted"/>
<feature type="domain" description="HTH cro/C1-type" evidence="4">
    <location>
        <begin position="38"/>
        <end position="91"/>
    </location>
</feature>
<dbReference type="PANTHER" id="PTHR36511:SF6">
    <property type="entry name" value="TRANSCRIPTIONAL REGULATOR"/>
    <property type="match status" value="1"/>
</dbReference>
<reference evidence="5 6" key="1">
    <citation type="submission" date="2024-01" db="EMBL/GenBank/DDBJ databases">
        <title>Pseudocitrobacter sp. Endophytic strain Cyp-38L.</title>
        <authorList>
            <person name="Amer M.A."/>
            <person name="Hamed S.M."/>
        </authorList>
    </citation>
    <scope>NUCLEOTIDE SEQUENCE [LARGE SCALE GENOMIC DNA]</scope>
    <source>
        <strain evidence="5 6">Cyp38S</strain>
    </source>
</reference>
<name>A0ABV0HM62_9ENTR</name>
<keyword evidence="2" id="KW-0238">DNA-binding</keyword>
<dbReference type="NCBIfam" id="NF007481">
    <property type="entry name" value="PRK10072.1"/>
    <property type="match status" value="1"/>
</dbReference>
<dbReference type="InterPro" id="IPR010982">
    <property type="entry name" value="Lambda_DNA-bd_dom_sf"/>
</dbReference>
<dbReference type="EMBL" id="JAYMYY010000005">
    <property type="protein sequence ID" value="MEO3991492.1"/>
    <property type="molecule type" value="Genomic_DNA"/>
</dbReference>
<evidence type="ECO:0000313" key="5">
    <source>
        <dbReference type="EMBL" id="MEO3991492.1"/>
    </source>
</evidence>